<dbReference type="GO" id="GO:0005829">
    <property type="term" value="C:cytosol"/>
    <property type="evidence" value="ECO:0007669"/>
    <property type="project" value="TreeGrafter"/>
</dbReference>
<dbReference type="RefSeq" id="WP_090080411.1">
    <property type="nucleotide sequence ID" value="NZ_FOMR01000001.1"/>
</dbReference>
<dbReference type="InterPro" id="IPR011251">
    <property type="entry name" value="Luciferase-like_dom"/>
</dbReference>
<gene>
    <name evidence="3" type="ORF">SAMN05216238_101360</name>
</gene>
<evidence type="ECO:0000256" key="1">
    <source>
        <dbReference type="ARBA" id="ARBA00007789"/>
    </source>
</evidence>
<dbReference type="GO" id="GO:0016705">
    <property type="term" value="F:oxidoreductase activity, acting on paired donors, with incorporation or reduction of molecular oxygen"/>
    <property type="evidence" value="ECO:0007669"/>
    <property type="project" value="InterPro"/>
</dbReference>
<organism evidence="3 4">
    <name type="scientific">Lentibacillus persicus</name>
    <dbReference type="NCBI Taxonomy" id="640948"/>
    <lineage>
        <taxon>Bacteria</taxon>
        <taxon>Bacillati</taxon>
        <taxon>Bacillota</taxon>
        <taxon>Bacilli</taxon>
        <taxon>Bacillales</taxon>
        <taxon>Bacillaceae</taxon>
        <taxon>Lentibacillus</taxon>
    </lineage>
</organism>
<dbReference type="PANTHER" id="PTHR30137:SF19">
    <property type="entry name" value="LUCIFERASE-LIKE MONOOXYGENASE"/>
    <property type="match status" value="1"/>
</dbReference>
<proteinExistence type="predicted"/>
<dbReference type="NCBIfam" id="TIGR03558">
    <property type="entry name" value="oxido_grp_1"/>
    <property type="match status" value="1"/>
</dbReference>
<dbReference type="InterPro" id="IPR036661">
    <property type="entry name" value="Luciferase-like_sf"/>
</dbReference>
<name>A0A1I1SCU7_9BACI</name>
<protein>
    <submittedName>
        <fullName evidence="3">Luciferase family oxidoreductase, group 1</fullName>
    </submittedName>
</protein>
<dbReference type="EMBL" id="FOMR01000001">
    <property type="protein sequence ID" value="SFD44247.1"/>
    <property type="molecule type" value="Genomic_DNA"/>
</dbReference>
<dbReference type="SUPFAM" id="SSF51679">
    <property type="entry name" value="Bacterial luciferase-like"/>
    <property type="match status" value="1"/>
</dbReference>
<dbReference type="InterPro" id="IPR019949">
    <property type="entry name" value="CmoO-like"/>
</dbReference>
<dbReference type="FunFam" id="3.20.20.30:FF:000002">
    <property type="entry name" value="LLM class flavin-dependent oxidoreductase"/>
    <property type="match status" value="1"/>
</dbReference>
<keyword evidence="4" id="KW-1185">Reference proteome</keyword>
<accession>A0A1I1SCU7</accession>
<dbReference type="Gene3D" id="3.20.20.30">
    <property type="entry name" value="Luciferase-like domain"/>
    <property type="match status" value="1"/>
</dbReference>
<feature type="domain" description="Luciferase-like" evidence="2">
    <location>
        <begin position="1"/>
        <end position="297"/>
    </location>
</feature>
<dbReference type="AlphaFoldDB" id="A0A1I1SCU7"/>
<evidence type="ECO:0000313" key="3">
    <source>
        <dbReference type="EMBL" id="SFD44247.1"/>
    </source>
</evidence>
<dbReference type="PANTHER" id="PTHR30137">
    <property type="entry name" value="LUCIFERASE-LIKE MONOOXYGENASE"/>
    <property type="match status" value="1"/>
</dbReference>
<dbReference type="Pfam" id="PF00296">
    <property type="entry name" value="Bac_luciferase"/>
    <property type="match status" value="1"/>
</dbReference>
<comment type="similarity">
    <text evidence="1">To bacterial alkanal monooxygenase alpha and beta chains.</text>
</comment>
<dbReference type="InterPro" id="IPR050766">
    <property type="entry name" value="Bact_Lucif_Oxidored"/>
</dbReference>
<evidence type="ECO:0000313" key="4">
    <source>
        <dbReference type="Proteomes" id="UP000199474"/>
    </source>
</evidence>
<dbReference type="CDD" id="cd00347">
    <property type="entry name" value="Flavin_utilizing_monoxygenases"/>
    <property type="match status" value="2"/>
</dbReference>
<dbReference type="Proteomes" id="UP000199474">
    <property type="component" value="Unassembled WGS sequence"/>
</dbReference>
<evidence type="ECO:0000259" key="2">
    <source>
        <dbReference type="Pfam" id="PF00296"/>
    </source>
</evidence>
<sequence>MKLSVLDQSPISRGDDPETTLNNTLTLAKAAEDFGYTRYWVAEHHNTNGLASVSPEILIARIASVTHRIRVGSGGVLLPQYSPFKVAENFKMLEALFPERIDLGLGRSPGGSQDTRMALMDGVNKSMTEFPRQLADLQGFLHNTLSNDHPYRLVKAVPRTRTVPPMWVLGISERGAANAAEIGAGFVFGHFISPDKGEAAMKTYREHFQPSRDFDEPVNAVCIFVVCADTEEEAEELAISQNKWLLNVGKGSDIKVPSIEEVKKRSYRQEELDIMQNNRNRALIGTPEQVKADLERLSEYYQTDEFMIITNIYDFDAKVHSYRLLAEAFGL</sequence>
<reference evidence="4" key="1">
    <citation type="submission" date="2016-10" db="EMBL/GenBank/DDBJ databases">
        <authorList>
            <person name="Varghese N."/>
            <person name="Submissions S."/>
        </authorList>
    </citation>
    <scope>NUCLEOTIDE SEQUENCE [LARGE SCALE GENOMIC DNA]</scope>
    <source>
        <strain evidence="4">DSM 22530</strain>
    </source>
</reference>
<dbReference type="OrthoDB" id="9780518at2"/>
<dbReference type="STRING" id="640948.SAMN05216238_101360"/>